<dbReference type="PaxDb" id="67767-A0A0J7KCA0"/>
<comment type="caution">
    <text evidence="2">The sequence shown here is derived from an EMBL/GenBank/DDBJ whole genome shotgun (WGS) entry which is preliminary data.</text>
</comment>
<dbReference type="PANTHER" id="PTHR11439">
    <property type="entry name" value="GAG-POL-RELATED RETROTRANSPOSON"/>
    <property type="match status" value="1"/>
</dbReference>
<gene>
    <name evidence="2" type="ORF">RF55_12647</name>
</gene>
<dbReference type="EMBL" id="LBMM01009686">
    <property type="protein sequence ID" value="KMQ87942.1"/>
    <property type="molecule type" value="Genomic_DNA"/>
</dbReference>
<sequence length="520" mass="59159">MVKEIRSIIKNDTWKLVDRVDDRTIIGTRTVLRNKLNPDGFIQRRKARLVAQGFAQKPGVHFNETFAPVARMGSIRLMISLAARFRMNIHQLDVTTAFRNGYLEEDILVNPPKELIELLQILANSDKDDVIRKKANQMLHELNTGNKVCKLRKALYGLRQVGRSWYQRLDKVLKECGANATNADPCLYRSGQGENVVLIAVYVDDILIASRNKKEIDRISYFLSQQFTMKNLGEVNRCLGIEFNREGEKITLTQKGYICELLKRFGMADCNPVSTPFDSNVKLKKGIDKPTPHDQALPYRELVGSLTYLASSTRPDIAFSASYLGQFNNCFDETHWKAAKRVLRYLKGTMNAKLVYGPDSHPLIGYTDSDWGNCHVDRRSHSGFLFVLSGCPINWDAKKQKTVALSSCEAEYMALAECAKEAIFLQRFLKELGFNDLSNVTIYADNLGAIKLAENPVFHRRSKHIDIKYHYVRDALRSENLNIKHVSTTDMVADMLTKGLPKRKHLECLEKAGMHLSHSK</sequence>
<accession>A0A0J7KCA0</accession>
<feature type="domain" description="Reverse transcriptase Ty1/copia-type" evidence="1">
    <location>
        <begin position="143"/>
        <end position="277"/>
    </location>
</feature>
<dbReference type="OrthoDB" id="7696475at2759"/>
<reference evidence="2 3" key="1">
    <citation type="submission" date="2015-04" db="EMBL/GenBank/DDBJ databases">
        <title>Lasius niger genome sequencing.</title>
        <authorList>
            <person name="Konorov E.A."/>
            <person name="Nikitin M.A."/>
            <person name="Kirill M.V."/>
            <person name="Chang P."/>
        </authorList>
    </citation>
    <scope>NUCLEOTIDE SEQUENCE [LARGE SCALE GENOMIC DNA]</scope>
    <source>
        <tissue evidence="2">Whole</tissue>
    </source>
</reference>
<protein>
    <submittedName>
        <fullName evidence="2">Retrotransposon unclassified</fullName>
    </submittedName>
</protein>
<dbReference type="InterPro" id="IPR043502">
    <property type="entry name" value="DNA/RNA_pol_sf"/>
</dbReference>
<dbReference type="InterPro" id="IPR013103">
    <property type="entry name" value="RVT_2"/>
</dbReference>
<dbReference type="AlphaFoldDB" id="A0A0J7KCA0"/>
<dbReference type="Proteomes" id="UP000036403">
    <property type="component" value="Unassembled WGS sequence"/>
</dbReference>
<name>A0A0J7KCA0_LASNI</name>
<proteinExistence type="predicted"/>
<organism evidence="2 3">
    <name type="scientific">Lasius niger</name>
    <name type="common">Black garden ant</name>
    <dbReference type="NCBI Taxonomy" id="67767"/>
    <lineage>
        <taxon>Eukaryota</taxon>
        <taxon>Metazoa</taxon>
        <taxon>Ecdysozoa</taxon>
        <taxon>Arthropoda</taxon>
        <taxon>Hexapoda</taxon>
        <taxon>Insecta</taxon>
        <taxon>Pterygota</taxon>
        <taxon>Neoptera</taxon>
        <taxon>Endopterygota</taxon>
        <taxon>Hymenoptera</taxon>
        <taxon>Apocrita</taxon>
        <taxon>Aculeata</taxon>
        <taxon>Formicoidea</taxon>
        <taxon>Formicidae</taxon>
        <taxon>Formicinae</taxon>
        <taxon>Lasius</taxon>
        <taxon>Lasius</taxon>
    </lineage>
</organism>
<dbReference type="SUPFAM" id="SSF56672">
    <property type="entry name" value="DNA/RNA polymerases"/>
    <property type="match status" value="1"/>
</dbReference>
<dbReference type="PANTHER" id="PTHR11439:SF483">
    <property type="entry name" value="PEPTIDE SYNTHASE GLIP-LIKE, PUTATIVE (AFU_ORTHOLOGUE AFUA_3G12920)-RELATED"/>
    <property type="match status" value="1"/>
</dbReference>
<dbReference type="STRING" id="67767.A0A0J7KCA0"/>
<evidence type="ECO:0000313" key="3">
    <source>
        <dbReference type="Proteomes" id="UP000036403"/>
    </source>
</evidence>
<keyword evidence="3" id="KW-1185">Reference proteome</keyword>
<evidence type="ECO:0000259" key="1">
    <source>
        <dbReference type="Pfam" id="PF07727"/>
    </source>
</evidence>
<feature type="domain" description="Reverse transcriptase Ty1/copia-type" evidence="1">
    <location>
        <begin position="11"/>
        <end position="113"/>
    </location>
</feature>
<dbReference type="CDD" id="cd09272">
    <property type="entry name" value="RNase_HI_RT_Ty1"/>
    <property type="match status" value="1"/>
</dbReference>
<dbReference type="GO" id="GO:0071897">
    <property type="term" value="P:DNA biosynthetic process"/>
    <property type="evidence" value="ECO:0007669"/>
    <property type="project" value="UniProtKB-ARBA"/>
</dbReference>
<dbReference type="Pfam" id="PF07727">
    <property type="entry name" value="RVT_2"/>
    <property type="match status" value="2"/>
</dbReference>
<evidence type="ECO:0000313" key="2">
    <source>
        <dbReference type="EMBL" id="KMQ87942.1"/>
    </source>
</evidence>